<organism evidence="2 5">
    <name type="scientific">Rotaria magnacalcarata</name>
    <dbReference type="NCBI Taxonomy" id="392030"/>
    <lineage>
        <taxon>Eukaryota</taxon>
        <taxon>Metazoa</taxon>
        <taxon>Spiralia</taxon>
        <taxon>Gnathifera</taxon>
        <taxon>Rotifera</taxon>
        <taxon>Eurotatoria</taxon>
        <taxon>Bdelloidea</taxon>
        <taxon>Philodinida</taxon>
        <taxon>Philodinidae</taxon>
        <taxon>Rotaria</taxon>
    </lineage>
</organism>
<dbReference type="InterPro" id="IPR014710">
    <property type="entry name" value="RmlC-like_jellyroll"/>
</dbReference>
<dbReference type="PANTHER" id="PTHR36114:SF1">
    <property type="entry name" value="16.7 KDA PROTEIN IN WHIE LOCUS"/>
    <property type="match status" value="1"/>
</dbReference>
<feature type="domain" description="Cupin type-2" evidence="1">
    <location>
        <begin position="50"/>
        <end position="106"/>
    </location>
</feature>
<evidence type="ECO:0000259" key="1">
    <source>
        <dbReference type="Pfam" id="PF07883"/>
    </source>
</evidence>
<dbReference type="OrthoDB" id="204928at2759"/>
<dbReference type="Proteomes" id="UP000663856">
    <property type="component" value="Unassembled WGS sequence"/>
</dbReference>
<dbReference type="Pfam" id="PF07883">
    <property type="entry name" value="Cupin_2"/>
    <property type="match status" value="1"/>
</dbReference>
<dbReference type="InterPro" id="IPR011051">
    <property type="entry name" value="RmlC_Cupin_sf"/>
</dbReference>
<evidence type="ECO:0000313" key="4">
    <source>
        <dbReference type="EMBL" id="CAF2119124.1"/>
    </source>
</evidence>
<proteinExistence type="predicted"/>
<dbReference type="EMBL" id="CAJNRF010010280">
    <property type="protein sequence ID" value="CAF2119124.1"/>
    <property type="molecule type" value="Genomic_DNA"/>
</dbReference>
<gene>
    <name evidence="2" type="ORF">KQP761_LOCUS15596</name>
    <name evidence="4" type="ORF">WKI299_LOCUS24013</name>
    <name evidence="3" type="ORF">XDN619_LOCUS5906</name>
</gene>
<comment type="caution">
    <text evidence="2">The sequence shown here is derived from an EMBL/GenBank/DDBJ whole genome shotgun (WGS) entry which is preliminary data.</text>
</comment>
<reference evidence="2" key="1">
    <citation type="submission" date="2021-02" db="EMBL/GenBank/DDBJ databases">
        <authorList>
            <person name="Nowell W R."/>
        </authorList>
    </citation>
    <scope>NUCLEOTIDE SEQUENCE</scope>
</reference>
<dbReference type="PANTHER" id="PTHR36114">
    <property type="entry name" value="16.7 KDA PROTEIN IN WHIE LOCUS"/>
    <property type="match status" value="1"/>
</dbReference>
<dbReference type="AlphaFoldDB" id="A0A815UMF5"/>
<sequence length="135" mass="15294">MILVETIPMATNLSKQNIYEKASQFSAHWTPKIIGELNGQHVKLAKLFGEFGWHSHQDEDELFLVLKGQVIIQLRNNQNGDIVLNEGDMFIIPRGVEHNPKADNGECTVLLFEPASTINTGDQRNDKTKLELERI</sequence>
<evidence type="ECO:0000313" key="5">
    <source>
        <dbReference type="Proteomes" id="UP000663834"/>
    </source>
</evidence>
<dbReference type="EMBL" id="CAJNOW010007651">
    <property type="protein sequence ID" value="CAF1519159.1"/>
    <property type="molecule type" value="Genomic_DNA"/>
</dbReference>
<dbReference type="EMBL" id="CAJNRG010001619">
    <property type="protein sequence ID" value="CAF2035801.1"/>
    <property type="molecule type" value="Genomic_DNA"/>
</dbReference>
<evidence type="ECO:0000313" key="2">
    <source>
        <dbReference type="EMBL" id="CAF1519159.1"/>
    </source>
</evidence>
<evidence type="ECO:0000313" key="3">
    <source>
        <dbReference type="EMBL" id="CAF2035801.1"/>
    </source>
</evidence>
<name>A0A815UMF5_9BILA</name>
<accession>A0A815UMF5</accession>
<dbReference type="InterPro" id="IPR013096">
    <property type="entry name" value="Cupin_2"/>
</dbReference>
<dbReference type="CDD" id="cd02226">
    <property type="entry name" value="cupin_YdbB-like"/>
    <property type="match status" value="1"/>
</dbReference>
<dbReference type="Proteomes" id="UP000663887">
    <property type="component" value="Unassembled WGS sequence"/>
</dbReference>
<dbReference type="Gene3D" id="2.60.120.10">
    <property type="entry name" value="Jelly Rolls"/>
    <property type="match status" value="1"/>
</dbReference>
<dbReference type="SUPFAM" id="SSF51182">
    <property type="entry name" value="RmlC-like cupins"/>
    <property type="match status" value="1"/>
</dbReference>
<protein>
    <recommendedName>
        <fullName evidence="1">Cupin type-2 domain-containing protein</fullName>
    </recommendedName>
</protein>
<dbReference type="Proteomes" id="UP000663834">
    <property type="component" value="Unassembled WGS sequence"/>
</dbReference>
<dbReference type="InterPro" id="IPR052044">
    <property type="entry name" value="PKS_Associated_Protein"/>
</dbReference>